<feature type="region of interest" description="Disordered" evidence="5">
    <location>
        <begin position="635"/>
        <end position="669"/>
    </location>
</feature>
<dbReference type="CDD" id="cd22670">
    <property type="entry name" value="FHA_MEK1-like"/>
    <property type="match status" value="1"/>
</dbReference>
<dbReference type="InterPro" id="IPR011009">
    <property type="entry name" value="Kinase-like_dom_sf"/>
</dbReference>
<dbReference type="InterPro" id="IPR000719">
    <property type="entry name" value="Prot_kinase_dom"/>
</dbReference>
<dbReference type="PROSITE" id="PS00108">
    <property type="entry name" value="PROTEIN_KINASE_ST"/>
    <property type="match status" value="1"/>
</dbReference>
<protein>
    <submittedName>
        <fullName evidence="8">Meiosis-specific serine/threonine-protein kinase mek1</fullName>
    </submittedName>
</protein>
<dbReference type="Pfam" id="PF00069">
    <property type="entry name" value="Pkinase"/>
    <property type="match status" value="1"/>
</dbReference>
<dbReference type="PANTHER" id="PTHR24347">
    <property type="entry name" value="SERINE/THREONINE-PROTEIN KINASE"/>
    <property type="match status" value="1"/>
</dbReference>
<evidence type="ECO:0000256" key="2">
    <source>
        <dbReference type="ARBA" id="ARBA00022741"/>
    </source>
</evidence>
<evidence type="ECO:0000256" key="5">
    <source>
        <dbReference type="SAM" id="MobiDB-lite"/>
    </source>
</evidence>
<dbReference type="Gene3D" id="2.60.200.20">
    <property type="match status" value="1"/>
</dbReference>
<feature type="domain" description="FHA" evidence="6">
    <location>
        <begin position="49"/>
        <end position="115"/>
    </location>
</feature>
<keyword evidence="3 4" id="KW-0067">ATP-binding</keyword>
<sequence>MLEESLPILTPPREIDEDIDLCDSIAFLEVIDEQRGETYEISIYPGREIRVGRDDSKCAHLQRNSNYTLSDIRISKQHFRIYSIIYEEGQTEFPPLVYCEDLESSNGTYVNDALIGIICQEKRGFLLNDGDIIEIRPSWKFTFHQNVHETVYRDAAELSDLQFFQDKFSVSDRILGKGTYGAVYLATEAATLNQVACKIVNLTSCADKHMEHRSYAKAGNLYHNQLVRAAEGRKVAMREINILSQLSHPHIINLKKAFVTSTSLYMFTELAPGGDLFSYLESHGGHLDDWHGRLISRQIALAIEHLHSKGIAHRDIKPENVLITQTNYGGRVMLTDFGFANFADVKTGRMESLVGTAGFVAPEVESEELRKKGYTSAADLWSLGVLTACILTGTSIIPKKELSQLSQLEIADRFLGVSDSYARAKWVSMAPRAQRFLRKLLTADAAKRMTATEALDHPWLKKPLSEGKLLEEGCGKIIRFWKKREGGGDPVIEKLRSSPEAEQERLGPKFRRKLPDASSSPYFSLDRHLLQKGTSSRKDVLASLVESGSQFVSSTDSPKNADTSKFSRTSRGVNIVSVNGNDLFGKIQEMKRCLDADLNVPEDLFDNDDDDEMVLVPTEPVLHLDRLDLESPIKSLRSEVEDSPAVPEDEAEDRASKRARKESWDPEDRKIHETVAKELPRYTSAKVFRDAIKRKKQVDQKENVLYVRLI</sequence>
<evidence type="ECO:0000259" key="7">
    <source>
        <dbReference type="PROSITE" id="PS50011"/>
    </source>
</evidence>
<evidence type="ECO:0000313" key="9">
    <source>
        <dbReference type="Proteomes" id="UP000469558"/>
    </source>
</evidence>
<feature type="compositionally biased region" description="Basic and acidic residues" evidence="5">
    <location>
        <begin position="491"/>
        <end position="507"/>
    </location>
</feature>
<evidence type="ECO:0000256" key="3">
    <source>
        <dbReference type="ARBA" id="ARBA00022840"/>
    </source>
</evidence>
<evidence type="ECO:0000256" key="4">
    <source>
        <dbReference type="PROSITE-ProRule" id="PRU10141"/>
    </source>
</evidence>
<evidence type="ECO:0000259" key="6">
    <source>
        <dbReference type="PROSITE" id="PS50006"/>
    </source>
</evidence>
<organism evidence="8 9">
    <name type="scientific">Lachnellula suecica</name>
    <dbReference type="NCBI Taxonomy" id="602035"/>
    <lineage>
        <taxon>Eukaryota</taxon>
        <taxon>Fungi</taxon>
        <taxon>Dikarya</taxon>
        <taxon>Ascomycota</taxon>
        <taxon>Pezizomycotina</taxon>
        <taxon>Leotiomycetes</taxon>
        <taxon>Helotiales</taxon>
        <taxon>Lachnaceae</taxon>
        <taxon>Lachnellula</taxon>
    </lineage>
</organism>
<dbReference type="AlphaFoldDB" id="A0A8T9BZI3"/>
<feature type="domain" description="Protein kinase" evidence="7">
    <location>
        <begin position="169"/>
        <end position="460"/>
    </location>
</feature>
<feature type="compositionally biased region" description="Basic and acidic residues" evidence="5">
    <location>
        <begin position="653"/>
        <end position="669"/>
    </location>
</feature>
<dbReference type="InterPro" id="IPR008984">
    <property type="entry name" value="SMAD_FHA_dom_sf"/>
</dbReference>
<dbReference type="PROSITE" id="PS50011">
    <property type="entry name" value="PROTEIN_KINASE_DOM"/>
    <property type="match status" value="1"/>
</dbReference>
<dbReference type="InterPro" id="IPR000253">
    <property type="entry name" value="FHA_dom"/>
</dbReference>
<dbReference type="SUPFAM" id="SSF49879">
    <property type="entry name" value="SMAD/FHA domain"/>
    <property type="match status" value="1"/>
</dbReference>
<keyword evidence="9" id="KW-1185">Reference proteome</keyword>
<dbReference type="PROSITE" id="PS50006">
    <property type="entry name" value="FHA_DOMAIN"/>
    <property type="match status" value="1"/>
</dbReference>
<dbReference type="OrthoDB" id="74764at2759"/>
<comment type="caution">
    <text evidence="8">The sequence shown here is derived from an EMBL/GenBank/DDBJ whole genome shotgun (WGS) entry which is preliminary data.</text>
</comment>
<dbReference type="InterPro" id="IPR017441">
    <property type="entry name" value="Protein_kinase_ATP_BS"/>
</dbReference>
<keyword evidence="8" id="KW-0418">Kinase</keyword>
<dbReference type="Proteomes" id="UP000469558">
    <property type="component" value="Unassembled WGS sequence"/>
</dbReference>
<reference evidence="8 9" key="1">
    <citation type="submission" date="2018-05" db="EMBL/GenBank/DDBJ databases">
        <title>Genome sequencing and assembly of the regulated plant pathogen Lachnellula willkommii and related sister species for the development of diagnostic species identification markers.</title>
        <authorList>
            <person name="Giroux E."/>
            <person name="Bilodeau G."/>
        </authorList>
    </citation>
    <scope>NUCLEOTIDE SEQUENCE [LARGE SCALE GENOMIC DNA]</scope>
    <source>
        <strain evidence="8 9">CBS 268.59</strain>
    </source>
</reference>
<dbReference type="SMART" id="SM00220">
    <property type="entry name" value="S_TKc"/>
    <property type="match status" value="1"/>
</dbReference>
<dbReference type="EMBL" id="QGMK01001951">
    <property type="protein sequence ID" value="TVY62725.1"/>
    <property type="molecule type" value="Genomic_DNA"/>
</dbReference>
<feature type="binding site" evidence="4">
    <location>
        <position position="198"/>
    </location>
    <ligand>
        <name>ATP</name>
        <dbReference type="ChEBI" id="CHEBI:30616"/>
    </ligand>
</feature>
<dbReference type="SUPFAM" id="SSF56112">
    <property type="entry name" value="Protein kinase-like (PK-like)"/>
    <property type="match status" value="1"/>
</dbReference>
<dbReference type="GO" id="GO:0005524">
    <property type="term" value="F:ATP binding"/>
    <property type="evidence" value="ECO:0007669"/>
    <property type="project" value="UniProtKB-UniRule"/>
</dbReference>
<feature type="region of interest" description="Disordered" evidence="5">
    <location>
        <begin position="491"/>
        <end position="519"/>
    </location>
</feature>
<dbReference type="InterPro" id="IPR008271">
    <property type="entry name" value="Ser/Thr_kinase_AS"/>
</dbReference>
<keyword evidence="2 4" id="KW-0547">Nucleotide-binding</keyword>
<evidence type="ECO:0000313" key="8">
    <source>
        <dbReference type="EMBL" id="TVY62725.1"/>
    </source>
</evidence>
<dbReference type="GO" id="GO:0004672">
    <property type="term" value="F:protein kinase activity"/>
    <property type="evidence" value="ECO:0007669"/>
    <property type="project" value="InterPro"/>
</dbReference>
<keyword evidence="8" id="KW-0808">Transferase</keyword>
<accession>A0A8T9BZI3</accession>
<gene>
    <name evidence="8" type="primary">mek1</name>
    <name evidence="8" type="ORF">LSUE1_G007820</name>
</gene>
<proteinExistence type="inferred from homology"/>
<dbReference type="PROSITE" id="PS00107">
    <property type="entry name" value="PROTEIN_KINASE_ATP"/>
    <property type="match status" value="1"/>
</dbReference>
<dbReference type="Pfam" id="PF00498">
    <property type="entry name" value="FHA"/>
    <property type="match status" value="1"/>
</dbReference>
<dbReference type="SMART" id="SM00240">
    <property type="entry name" value="FHA"/>
    <property type="match status" value="1"/>
</dbReference>
<comment type="similarity">
    <text evidence="1">Belongs to the protein kinase superfamily. CAMK Ser/Thr protein kinase family. CHEK2 subfamily.</text>
</comment>
<evidence type="ECO:0000256" key="1">
    <source>
        <dbReference type="ARBA" id="ARBA00005575"/>
    </source>
</evidence>
<name>A0A8T9BZI3_9HELO</name>
<dbReference type="Gene3D" id="1.10.510.10">
    <property type="entry name" value="Transferase(Phosphotransferase) domain 1"/>
    <property type="match status" value="1"/>
</dbReference>